<evidence type="ECO:0000259" key="2">
    <source>
        <dbReference type="PROSITE" id="PS50006"/>
    </source>
</evidence>
<proteinExistence type="predicted"/>
<evidence type="ECO:0000313" key="4">
    <source>
        <dbReference type="Proteomes" id="UP000595564"/>
    </source>
</evidence>
<dbReference type="SUPFAM" id="SSF49879">
    <property type="entry name" value="SMAD/FHA domain"/>
    <property type="match status" value="1"/>
</dbReference>
<sequence length="320" mass="36434">MDFKEIDKIIKSIKKLDDEKQLYLERVEKLEEKKTSISEIVYEKIRGDYEKKIETLNAEIYPLIEQLAVLKSEIDSMLKEIEGEISEVNIKKEEIQVRCDLGEFSQEKADEMIKALEDENKERFELYEKLKKYSEKMDEVLQSNILMQENNTPDLEEPEVIAEDFQEKTADENIADISPGDIEGAFETKTGIQTGISVPVEMEEDGTVFEPSEAVGSNEGKTMLIRQPKLEIIAGGNEGTEFRLKLGTTNIGNDESNDIVIDNPTVEFKHAQIVFEPEGFKIYDFNSEKGIFVNGVKVNECVLKVGDIISLGNVQLKFKE</sequence>
<evidence type="ECO:0000256" key="1">
    <source>
        <dbReference type="SAM" id="Coils"/>
    </source>
</evidence>
<dbReference type="InterPro" id="IPR000253">
    <property type="entry name" value="FHA_dom"/>
</dbReference>
<organism evidence="3 4">
    <name type="scientific">Thermotomaculum hydrothermale</name>
    <dbReference type="NCBI Taxonomy" id="981385"/>
    <lineage>
        <taxon>Bacteria</taxon>
        <taxon>Pseudomonadati</taxon>
        <taxon>Acidobacteriota</taxon>
        <taxon>Holophagae</taxon>
        <taxon>Thermotomaculales</taxon>
        <taxon>Thermotomaculaceae</taxon>
        <taxon>Thermotomaculum</taxon>
    </lineage>
</organism>
<reference evidence="3 4" key="1">
    <citation type="journal article" date="2012" name="Extremophiles">
        <title>Thermotomaculum hydrothermale gen. nov., sp. nov., a novel heterotrophic thermophile within the phylum Acidobacteria from a deep-sea hydrothermal vent chimney in the Southern Okinawa Trough.</title>
        <authorList>
            <person name="Izumi H."/>
            <person name="Nunoura T."/>
            <person name="Miyazaki M."/>
            <person name="Mino S."/>
            <person name="Toki T."/>
            <person name="Takai K."/>
            <person name="Sako Y."/>
            <person name="Sawabe T."/>
            <person name="Nakagawa S."/>
        </authorList>
    </citation>
    <scope>NUCLEOTIDE SEQUENCE [LARGE SCALE GENOMIC DNA]</scope>
    <source>
        <strain evidence="3 4">AC55</strain>
    </source>
</reference>
<evidence type="ECO:0000313" key="3">
    <source>
        <dbReference type="EMBL" id="BBB32058.1"/>
    </source>
</evidence>
<dbReference type="Proteomes" id="UP000595564">
    <property type="component" value="Chromosome"/>
</dbReference>
<dbReference type="Pfam" id="PF16697">
    <property type="entry name" value="Yop-YscD_cpl"/>
    <property type="match status" value="1"/>
</dbReference>
<dbReference type="SMART" id="SM00240">
    <property type="entry name" value="FHA"/>
    <property type="match status" value="1"/>
</dbReference>
<keyword evidence="1" id="KW-0175">Coiled coil</keyword>
<dbReference type="InterPro" id="IPR008984">
    <property type="entry name" value="SMAD_FHA_dom_sf"/>
</dbReference>
<dbReference type="KEGG" id="thyd:TTHT_0467"/>
<name>A0A7R6PE69_9BACT</name>
<dbReference type="AlphaFoldDB" id="A0A7R6PE69"/>
<gene>
    <name evidence="3" type="ORF">TTHT_0467</name>
</gene>
<feature type="coiled-coil region" evidence="1">
    <location>
        <begin position="78"/>
        <end position="136"/>
    </location>
</feature>
<dbReference type="CDD" id="cd00060">
    <property type="entry name" value="FHA"/>
    <property type="match status" value="1"/>
</dbReference>
<accession>A0A7R6PE69</accession>
<dbReference type="EMBL" id="AP017470">
    <property type="protein sequence ID" value="BBB32058.1"/>
    <property type="molecule type" value="Genomic_DNA"/>
</dbReference>
<dbReference type="RefSeq" id="WP_201328397.1">
    <property type="nucleotide sequence ID" value="NZ_AP017470.1"/>
</dbReference>
<keyword evidence="4" id="KW-1185">Reference proteome</keyword>
<dbReference type="PROSITE" id="PS50006">
    <property type="entry name" value="FHA_DOMAIN"/>
    <property type="match status" value="1"/>
</dbReference>
<dbReference type="InterPro" id="IPR032030">
    <property type="entry name" value="YscD_cytoplasmic_dom"/>
</dbReference>
<protein>
    <recommendedName>
        <fullName evidence="2">FHA domain-containing protein</fullName>
    </recommendedName>
</protein>
<dbReference type="Gene3D" id="2.60.200.20">
    <property type="match status" value="1"/>
</dbReference>
<feature type="domain" description="FHA" evidence="2">
    <location>
        <begin position="249"/>
        <end position="298"/>
    </location>
</feature>